<name>A0A438KAM2_VITVI</name>
<protein>
    <submittedName>
        <fullName evidence="3">UDP-glycosyltransferase 90A1</fullName>
    </submittedName>
</protein>
<evidence type="ECO:0000313" key="3">
    <source>
        <dbReference type="EMBL" id="RVX18241.1"/>
    </source>
</evidence>
<keyword evidence="2" id="KW-0328">Glycosyltransferase</keyword>
<dbReference type="PANTHER" id="PTHR48047:SF51">
    <property type="entry name" value="GLYCOSYLTRANSFERASE"/>
    <property type="match status" value="1"/>
</dbReference>
<sequence>MGTVSPRHFVLFPFMSQGHTIPILNLARLLHRRLLSVTVLTTPANSPSIRSSLLDTTISVVDLPFPVNIPGVPPGIESTDKLPSMSFFVPFVTATKLIQPHFEQVIASLPTVHCIISDGFLGWTQQSADKLGIPRVLFYGMSNYAMTLSSIMLREKPHAMVSSVDEVFSVPGLPWVNLTTNDFEPPFSELEPKGAHFDFVAETGAAAFKSHGMLVNSFYDLEPRFNDYWNQKIGPRAWCVGPLCLAEPPRVQTLQKPTWVQWLDEKLAQGKSVLYVAFGSQAEMAPEQLHEIAMGLERSEVAFLWVLRSKGATGTPEREGVYESLWVELSDGECVCECAHLGFASNGRAAPECEDGGGRVGHRTKNSGQQRLRARVCGVQGCGEDGKRVDGEWEEREGGEEKVKEVGEAARAAMGDGGPSSRTLDLFIDEVCNKKLNLLPSPA</sequence>
<reference evidence="3 4" key="1">
    <citation type="journal article" date="2018" name="PLoS Genet.">
        <title>Population sequencing reveals clonal diversity and ancestral inbreeding in the grapevine cultivar Chardonnay.</title>
        <authorList>
            <person name="Roach M.J."/>
            <person name="Johnson D.L."/>
            <person name="Bohlmann J."/>
            <person name="van Vuuren H.J."/>
            <person name="Jones S.J."/>
            <person name="Pretorius I.S."/>
            <person name="Schmidt S.A."/>
            <person name="Borneman A.R."/>
        </authorList>
    </citation>
    <scope>NUCLEOTIDE SEQUENCE [LARGE SCALE GENOMIC DNA]</scope>
    <source>
        <strain evidence="4">cv. Chardonnay</strain>
        <tissue evidence="3">Leaf</tissue>
    </source>
</reference>
<dbReference type="GO" id="GO:0016757">
    <property type="term" value="F:glycosyltransferase activity"/>
    <property type="evidence" value="ECO:0007669"/>
    <property type="project" value="UniProtKB-KW"/>
</dbReference>
<evidence type="ECO:0000256" key="1">
    <source>
        <dbReference type="ARBA" id="ARBA00009995"/>
    </source>
</evidence>
<evidence type="ECO:0000313" key="4">
    <source>
        <dbReference type="Proteomes" id="UP000288805"/>
    </source>
</evidence>
<proteinExistence type="inferred from homology"/>
<gene>
    <name evidence="3" type="primary">UGT90A1_5</name>
    <name evidence="3" type="ORF">CK203_006633</name>
</gene>
<dbReference type="AlphaFoldDB" id="A0A438KAM2"/>
<keyword evidence="3" id="KW-0808">Transferase</keyword>
<accession>A0A438KAM2</accession>
<dbReference type="SUPFAM" id="SSF53756">
    <property type="entry name" value="UDP-Glycosyltransferase/glycogen phosphorylase"/>
    <property type="match status" value="1"/>
</dbReference>
<organism evidence="3 4">
    <name type="scientific">Vitis vinifera</name>
    <name type="common">Grape</name>
    <dbReference type="NCBI Taxonomy" id="29760"/>
    <lineage>
        <taxon>Eukaryota</taxon>
        <taxon>Viridiplantae</taxon>
        <taxon>Streptophyta</taxon>
        <taxon>Embryophyta</taxon>
        <taxon>Tracheophyta</taxon>
        <taxon>Spermatophyta</taxon>
        <taxon>Magnoliopsida</taxon>
        <taxon>eudicotyledons</taxon>
        <taxon>Gunneridae</taxon>
        <taxon>Pentapetalae</taxon>
        <taxon>rosids</taxon>
        <taxon>Vitales</taxon>
        <taxon>Vitaceae</taxon>
        <taxon>Viteae</taxon>
        <taxon>Vitis</taxon>
    </lineage>
</organism>
<comment type="similarity">
    <text evidence="1">Belongs to the UDP-glycosyltransferase family.</text>
</comment>
<dbReference type="Proteomes" id="UP000288805">
    <property type="component" value="Unassembled WGS sequence"/>
</dbReference>
<comment type="caution">
    <text evidence="3">The sequence shown here is derived from an EMBL/GenBank/DDBJ whole genome shotgun (WGS) entry which is preliminary data.</text>
</comment>
<evidence type="ECO:0000256" key="2">
    <source>
        <dbReference type="ARBA" id="ARBA00022676"/>
    </source>
</evidence>
<dbReference type="PANTHER" id="PTHR48047">
    <property type="entry name" value="GLYCOSYLTRANSFERASE"/>
    <property type="match status" value="1"/>
</dbReference>
<dbReference type="EMBL" id="QGNW01000011">
    <property type="protein sequence ID" value="RVX18241.1"/>
    <property type="molecule type" value="Genomic_DNA"/>
</dbReference>
<dbReference type="Gene3D" id="3.40.50.2000">
    <property type="entry name" value="Glycogen Phosphorylase B"/>
    <property type="match status" value="2"/>
</dbReference>